<protein>
    <recommendedName>
        <fullName evidence="2">Retrotransposon Copia-like N-terminal domain-containing protein</fullName>
    </recommendedName>
</protein>
<reference evidence="1" key="2">
    <citation type="journal article" date="2024" name="Plant">
        <title>Genomic evolution and insights into agronomic trait innovations of Sesamum species.</title>
        <authorList>
            <person name="Miao H."/>
            <person name="Wang L."/>
            <person name="Qu L."/>
            <person name="Liu H."/>
            <person name="Sun Y."/>
            <person name="Le M."/>
            <person name="Wang Q."/>
            <person name="Wei S."/>
            <person name="Zheng Y."/>
            <person name="Lin W."/>
            <person name="Duan Y."/>
            <person name="Cao H."/>
            <person name="Xiong S."/>
            <person name="Wang X."/>
            <person name="Wei L."/>
            <person name="Li C."/>
            <person name="Ma Q."/>
            <person name="Ju M."/>
            <person name="Zhao R."/>
            <person name="Li G."/>
            <person name="Mu C."/>
            <person name="Tian Q."/>
            <person name="Mei H."/>
            <person name="Zhang T."/>
            <person name="Gao T."/>
            <person name="Zhang H."/>
        </authorList>
    </citation>
    <scope>NUCLEOTIDE SEQUENCE</scope>
    <source>
        <strain evidence="1">KEN1</strain>
    </source>
</reference>
<reference evidence="1" key="1">
    <citation type="submission" date="2020-06" db="EMBL/GenBank/DDBJ databases">
        <authorList>
            <person name="Li T."/>
            <person name="Hu X."/>
            <person name="Zhang T."/>
            <person name="Song X."/>
            <person name="Zhang H."/>
            <person name="Dai N."/>
            <person name="Sheng W."/>
            <person name="Hou X."/>
            <person name="Wei L."/>
        </authorList>
    </citation>
    <scope>NUCLEOTIDE SEQUENCE</scope>
    <source>
        <strain evidence="1">KEN1</strain>
        <tissue evidence="1">Leaf</tissue>
    </source>
</reference>
<organism evidence="1">
    <name type="scientific">Sesamum latifolium</name>
    <dbReference type="NCBI Taxonomy" id="2727402"/>
    <lineage>
        <taxon>Eukaryota</taxon>
        <taxon>Viridiplantae</taxon>
        <taxon>Streptophyta</taxon>
        <taxon>Embryophyta</taxon>
        <taxon>Tracheophyta</taxon>
        <taxon>Spermatophyta</taxon>
        <taxon>Magnoliopsida</taxon>
        <taxon>eudicotyledons</taxon>
        <taxon>Gunneridae</taxon>
        <taxon>Pentapetalae</taxon>
        <taxon>asterids</taxon>
        <taxon>lamiids</taxon>
        <taxon>Lamiales</taxon>
        <taxon>Pedaliaceae</taxon>
        <taxon>Sesamum</taxon>
    </lineage>
</organism>
<comment type="caution">
    <text evidence="1">The sequence shown here is derived from an EMBL/GenBank/DDBJ whole genome shotgun (WGS) entry which is preliminary data.</text>
</comment>
<accession>A0AAW2UUV0</accession>
<dbReference type="EMBL" id="JACGWN010000011">
    <property type="protein sequence ID" value="KAL0420562.1"/>
    <property type="molecule type" value="Genomic_DNA"/>
</dbReference>
<name>A0AAW2UUV0_9LAMI</name>
<sequence length="124" mass="14055">MSARVRECRVNLRKQTVVAIAPRSCRKFAFRAVDLPRHSDTKPENSARSVHGCFNLKSAARSVQTRLNGTNYKRWSQKLLIFFEQLDVDYVLFTAALEPEASTETSSVAITPVITEKRPEEDAK</sequence>
<gene>
    <name evidence="1" type="ORF">Slati_3079100</name>
</gene>
<dbReference type="AlphaFoldDB" id="A0AAW2UUV0"/>
<proteinExistence type="predicted"/>
<evidence type="ECO:0008006" key="2">
    <source>
        <dbReference type="Google" id="ProtNLM"/>
    </source>
</evidence>
<evidence type="ECO:0000313" key="1">
    <source>
        <dbReference type="EMBL" id="KAL0420562.1"/>
    </source>
</evidence>